<evidence type="ECO:0000256" key="3">
    <source>
        <dbReference type="ARBA" id="ARBA00022884"/>
    </source>
</evidence>
<evidence type="ECO:0000256" key="9">
    <source>
        <dbReference type="RuleBase" id="RU003906"/>
    </source>
</evidence>
<comment type="similarity">
    <text evidence="1 7 8">Belongs to the universal ribosomal protein uL3 family.</text>
</comment>
<evidence type="ECO:0000313" key="12">
    <source>
        <dbReference type="Proteomes" id="UP000005358"/>
    </source>
</evidence>
<dbReference type="EMBL" id="AFES01000033">
    <property type="protein sequence ID" value="EIA16177.1"/>
    <property type="molecule type" value="Genomic_DNA"/>
</dbReference>
<evidence type="ECO:0000256" key="6">
    <source>
        <dbReference type="ARBA" id="ARBA00035243"/>
    </source>
</evidence>
<keyword evidence="5 7" id="KW-0687">Ribonucleoprotein</keyword>
<comment type="function">
    <text evidence="7 9">One of the primary rRNA binding proteins, it binds directly near the 3'-end of the 23S rRNA, where it nucleates assembly of the 50S subunit.</text>
</comment>
<dbReference type="InterPro" id="IPR000597">
    <property type="entry name" value="Ribosomal_uL3"/>
</dbReference>
<dbReference type="GO" id="GO:0006412">
    <property type="term" value="P:translation"/>
    <property type="evidence" value="ECO:0007669"/>
    <property type="project" value="UniProtKB-UniRule"/>
</dbReference>
<dbReference type="InterPro" id="IPR009000">
    <property type="entry name" value="Transl_B-barrel_sf"/>
</dbReference>
<gene>
    <name evidence="7 11" type="primary">rplC</name>
    <name evidence="11" type="ORF">HA1_14002</name>
</gene>
<evidence type="ECO:0000256" key="10">
    <source>
        <dbReference type="SAM" id="MobiDB-lite"/>
    </source>
</evidence>
<proteinExistence type="inferred from homology"/>
<keyword evidence="2 7" id="KW-0699">rRNA-binding</keyword>
<dbReference type="PANTHER" id="PTHR11229">
    <property type="entry name" value="50S RIBOSOMAL PROTEIN L3"/>
    <property type="match status" value="1"/>
</dbReference>
<reference evidence="11 12" key="1">
    <citation type="journal article" date="2012" name="PLoS ONE">
        <title>Genome Sequencing and Analysis of a Type A Clostridium perfringens Isolate from a Case of Bovine Clostridial Abomasitis.</title>
        <authorList>
            <person name="Nowell V.J."/>
            <person name="Kropinski A.M."/>
            <person name="Songer J.G."/>
            <person name="Macinnes J.I."/>
            <person name="Parreira V.R."/>
            <person name="Prescott J.F."/>
        </authorList>
    </citation>
    <scope>NUCLEOTIDE SEQUENCE [LARGE SCALE GENOMIC DNA]</scope>
    <source>
        <strain evidence="11 12">F262</strain>
    </source>
</reference>
<keyword evidence="3 7" id="KW-0694">RNA-binding</keyword>
<dbReference type="Gene3D" id="3.30.160.810">
    <property type="match status" value="1"/>
</dbReference>
<dbReference type="GO" id="GO:0022625">
    <property type="term" value="C:cytosolic large ribosomal subunit"/>
    <property type="evidence" value="ECO:0007669"/>
    <property type="project" value="TreeGrafter"/>
</dbReference>
<accession>A0AAV3F9X8</accession>
<dbReference type="NCBIfam" id="TIGR03625">
    <property type="entry name" value="L3_bact"/>
    <property type="match status" value="1"/>
</dbReference>
<dbReference type="GO" id="GO:0019843">
    <property type="term" value="F:rRNA binding"/>
    <property type="evidence" value="ECO:0007669"/>
    <property type="project" value="UniProtKB-UniRule"/>
</dbReference>
<sequence>MKKAIIGKKVGMTQIFDENGRVIPVTVVEAGPCVVVQKKTVETDGYDAIQVGFGELREKLVNKPRKGHFAKAGVSLRRTLKEFKMEDVANYNVGDEIKVDTFEIGDKVDVSGVSKGKGFQGTIKRWNASRGPMSHGSKFHRAPGSMGAASDPSRTFKNKRMPGHMGAKNTTVLNLEVVKIMPEKNIILIKGGIPGPNKGTVVIRNSVKA</sequence>
<dbReference type="InterPro" id="IPR019926">
    <property type="entry name" value="Ribosomal_uL3_CS"/>
</dbReference>
<evidence type="ECO:0000256" key="7">
    <source>
        <dbReference type="HAMAP-Rule" id="MF_01325"/>
    </source>
</evidence>
<organism evidence="11 12">
    <name type="scientific">Clostridium perfringens F262</name>
    <dbReference type="NCBI Taxonomy" id="883064"/>
    <lineage>
        <taxon>Bacteria</taxon>
        <taxon>Bacillati</taxon>
        <taxon>Bacillota</taxon>
        <taxon>Clostridia</taxon>
        <taxon>Eubacteriales</taxon>
        <taxon>Clostridiaceae</taxon>
        <taxon>Clostridium</taxon>
    </lineage>
</organism>
<feature type="region of interest" description="Disordered" evidence="10">
    <location>
        <begin position="129"/>
        <end position="153"/>
    </location>
</feature>
<dbReference type="Pfam" id="PF00297">
    <property type="entry name" value="Ribosomal_L3"/>
    <property type="match status" value="1"/>
</dbReference>
<dbReference type="Gene3D" id="2.40.30.10">
    <property type="entry name" value="Translation factors"/>
    <property type="match status" value="1"/>
</dbReference>
<dbReference type="InterPro" id="IPR019927">
    <property type="entry name" value="Ribosomal_uL3_bac/org-type"/>
</dbReference>
<dbReference type="HAMAP" id="MF_01325_B">
    <property type="entry name" value="Ribosomal_uL3_B"/>
    <property type="match status" value="1"/>
</dbReference>
<evidence type="ECO:0000256" key="4">
    <source>
        <dbReference type="ARBA" id="ARBA00022980"/>
    </source>
</evidence>
<dbReference type="AlphaFoldDB" id="A0AAV3F9X8"/>
<protein>
    <recommendedName>
        <fullName evidence="6 7">Large ribosomal subunit protein uL3</fullName>
    </recommendedName>
</protein>
<dbReference type="PROSITE" id="PS00474">
    <property type="entry name" value="RIBOSOMAL_L3"/>
    <property type="match status" value="1"/>
</dbReference>
<dbReference type="Proteomes" id="UP000005358">
    <property type="component" value="Chromosome"/>
</dbReference>
<evidence type="ECO:0000256" key="8">
    <source>
        <dbReference type="RuleBase" id="RU003905"/>
    </source>
</evidence>
<keyword evidence="4 7" id="KW-0689">Ribosomal protein</keyword>
<dbReference type="FunFam" id="3.30.160.810:FF:000001">
    <property type="entry name" value="50S ribosomal protein L3"/>
    <property type="match status" value="1"/>
</dbReference>
<evidence type="ECO:0000313" key="11">
    <source>
        <dbReference type="EMBL" id="EIA16177.1"/>
    </source>
</evidence>
<evidence type="ECO:0000256" key="2">
    <source>
        <dbReference type="ARBA" id="ARBA00022730"/>
    </source>
</evidence>
<dbReference type="FunFam" id="2.40.30.10:FF:000004">
    <property type="entry name" value="50S ribosomal protein L3"/>
    <property type="match status" value="1"/>
</dbReference>
<dbReference type="RefSeq" id="WP_003482372.1">
    <property type="nucleotide sequence ID" value="NZ_CM001477.1"/>
</dbReference>
<name>A0AAV3F9X8_CLOPF</name>
<comment type="subunit">
    <text evidence="7 9">Part of the 50S ribosomal subunit. Forms a cluster with proteins L14 and L19.</text>
</comment>
<evidence type="ECO:0000256" key="1">
    <source>
        <dbReference type="ARBA" id="ARBA00006540"/>
    </source>
</evidence>
<comment type="caution">
    <text evidence="11">The sequence shown here is derived from an EMBL/GenBank/DDBJ whole genome shotgun (WGS) entry which is preliminary data.</text>
</comment>
<dbReference type="PANTHER" id="PTHR11229:SF16">
    <property type="entry name" value="LARGE RIBOSOMAL SUBUNIT PROTEIN UL3C"/>
    <property type="match status" value="1"/>
</dbReference>
<evidence type="ECO:0000256" key="5">
    <source>
        <dbReference type="ARBA" id="ARBA00023274"/>
    </source>
</evidence>
<dbReference type="GO" id="GO:0003735">
    <property type="term" value="F:structural constituent of ribosome"/>
    <property type="evidence" value="ECO:0007669"/>
    <property type="project" value="UniProtKB-UniRule"/>
</dbReference>
<dbReference type="SUPFAM" id="SSF50447">
    <property type="entry name" value="Translation proteins"/>
    <property type="match status" value="1"/>
</dbReference>